<dbReference type="AlphaFoldDB" id="A0A251ULD2"/>
<proteinExistence type="predicted"/>
<protein>
    <submittedName>
        <fullName evidence="1">Uncharacterized protein</fullName>
    </submittedName>
</protein>
<dbReference type="EMBL" id="CM007894">
    <property type="protein sequence ID" value="OTG24135.1"/>
    <property type="molecule type" value="Genomic_DNA"/>
</dbReference>
<organism evidence="1 2">
    <name type="scientific">Helianthus annuus</name>
    <name type="common">Common sunflower</name>
    <dbReference type="NCBI Taxonomy" id="4232"/>
    <lineage>
        <taxon>Eukaryota</taxon>
        <taxon>Viridiplantae</taxon>
        <taxon>Streptophyta</taxon>
        <taxon>Embryophyta</taxon>
        <taxon>Tracheophyta</taxon>
        <taxon>Spermatophyta</taxon>
        <taxon>Magnoliopsida</taxon>
        <taxon>eudicotyledons</taxon>
        <taxon>Gunneridae</taxon>
        <taxon>Pentapetalae</taxon>
        <taxon>asterids</taxon>
        <taxon>campanulids</taxon>
        <taxon>Asterales</taxon>
        <taxon>Asteraceae</taxon>
        <taxon>Asteroideae</taxon>
        <taxon>Heliantheae alliance</taxon>
        <taxon>Heliantheae</taxon>
        <taxon>Helianthus</taxon>
    </lineage>
</organism>
<evidence type="ECO:0000313" key="2">
    <source>
        <dbReference type="Proteomes" id="UP000215914"/>
    </source>
</evidence>
<sequence>MTFDLPSNRQPFSVFSISVEKLSVSIECSRVFNGSALICVPYFHRLKLYKRA</sequence>
<gene>
    <name evidence="1" type="ORF">HannXRQ_Chr05g0133281</name>
</gene>
<evidence type="ECO:0000313" key="1">
    <source>
        <dbReference type="EMBL" id="OTG24135.1"/>
    </source>
</evidence>
<dbReference type="InParanoid" id="A0A251ULD2"/>
<name>A0A251ULD2_HELAN</name>
<accession>A0A251ULD2</accession>
<dbReference type="Proteomes" id="UP000215914">
    <property type="component" value="Chromosome 5"/>
</dbReference>
<reference evidence="2" key="1">
    <citation type="journal article" date="2017" name="Nature">
        <title>The sunflower genome provides insights into oil metabolism, flowering and Asterid evolution.</title>
        <authorList>
            <person name="Badouin H."/>
            <person name="Gouzy J."/>
            <person name="Grassa C.J."/>
            <person name="Murat F."/>
            <person name="Staton S.E."/>
            <person name="Cottret L."/>
            <person name="Lelandais-Briere C."/>
            <person name="Owens G.L."/>
            <person name="Carrere S."/>
            <person name="Mayjonade B."/>
            <person name="Legrand L."/>
            <person name="Gill N."/>
            <person name="Kane N.C."/>
            <person name="Bowers J.E."/>
            <person name="Hubner S."/>
            <person name="Bellec A."/>
            <person name="Berard A."/>
            <person name="Berges H."/>
            <person name="Blanchet N."/>
            <person name="Boniface M.C."/>
            <person name="Brunel D."/>
            <person name="Catrice O."/>
            <person name="Chaidir N."/>
            <person name="Claudel C."/>
            <person name="Donnadieu C."/>
            <person name="Faraut T."/>
            <person name="Fievet G."/>
            <person name="Helmstetter N."/>
            <person name="King M."/>
            <person name="Knapp S.J."/>
            <person name="Lai Z."/>
            <person name="Le Paslier M.C."/>
            <person name="Lippi Y."/>
            <person name="Lorenzon L."/>
            <person name="Mandel J.R."/>
            <person name="Marage G."/>
            <person name="Marchand G."/>
            <person name="Marquand E."/>
            <person name="Bret-Mestries E."/>
            <person name="Morien E."/>
            <person name="Nambeesan S."/>
            <person name="Nguyen T."/>
            <person name="Pegot-Espagnet P."/>
            <person name="Pouilly N."/>
            <person name="Raftis F."/>
            <person name="Sallet E."/>
            <person name="Schiex T."/>
            <person name="Thomas J."/>
            <person name="Vandecasteele C."/>
            <person name="Vares D."/>
            <person name="Vear F."/>
            <person name="Vautrin S."/>
            <person name="Crespi M."/>
            <person name="Mangin B."/>
            <person name="Burke J.M."/>
            <person name="Salse J."/>
            <person name="Munos S."/>
            <person name="Vincourt P."/>
            <person name="Rieseberg L.H."/>
            <person name="Langlade N.B."/>
        </authorList>
    </citation>
    <scope>NUCLEOTIDE SEQUENCE [LARGE SCALE GENOMIC DNA]</scope>
    <source>
        <strain evidence="2">cv. SF193</strain>
    </source>
</reference>
<keyword evidence="2" id="KW-1185">Reference proteome</keyword>